<comment type="caution">
    <text evidence="3">The sequence shown here is derived from an EMBL/GenBank/DDBJ whole genome shotgun (WGS) entry which is preliminary data.</text>
</comment>
<reference evidence="3" key="1">
    <citation type="submission" date="2020-05" db="EMBL/GenBank/DDBJ databases">
        <title>WGS assembly of Panicum virgatum.</title>
        <authorList>
            <person name="Lovell J.T."/>
            <person name="Jenkins J."/>
            <person name="Shu S."/>
            <person name="Juenger T.E."/>
            <person name="Schmutz J."/>
        </authorList>
    </citation>
    <scope>NUCLEOTIDE SEQUENCE</scope>
    <source>
        <strain evidence="3">AP13</strain>
    </source>
</reference>
<dbReference type="Pfam" id="PF24758">
    <property type="entry name" value="LRR_At5g56370"/>
    <property type="match status" value="1"/>
</dbReference>
<dbReference type="SMART" id="SM00579">
    <property type="entry name" value="FBD"/>
    <property type="match status" value="1"/>
</dbReference>
<name>A0A8T0W657_PANVG</name>
<dbReference type="InterPro" id="IPR006566">
    <property type="entry name" value="FBD"/>
</dbReference>
<gene>
    <name evidence="3" type="ORF">PVAP13_2KG178400</name>
</gene>
<protein>
    <recommendedName>
        <fullName evidence="2">FBD domain-containing protein</fullName>
    </recommendedName>
</protein>
<dbReference type="SUPFAM" id="SSF52047">
    <property type="entry name" value="RNI-like"/>
    <property type="match status" value="1"/>
</dbReference>
<dbReference type="InterPro" id="IPR036047">
    <property type="entry name" value="F-box-like_dom_sf"/>
</dbReference>
<evidence type="ECO:0000313" key="3">
    <source>
        <dbReference type="EMBL" id="KAG2641366.1"/>
    </source>
</evidence>
<dbReference type="InterPro" id="IPR053781">
    <property type="entry name" value="F-box_AtFBL13-like"/>
</dbReference>
<dbReference type="SUPFAM" id="SSF81383">
    <property type="entry name" value="F-box domain"/>
    <property type="match status" value="1"/>
</dbReference>
<dbReference type="PANTHER" id="PTHR32141:SF160">
    <property type="entry name" value="F-BOX DOMAIN-CONTAINING PROTEIN"/>
    <property type="match status" value="1"/>
</dbReference>
<organism evidence="3 4">
    <name type="scientific">Panicum virgatum</name>
    <name type="common">Blackwell switchgrass</name>
    <dbReference type="NCBI Taxonomy" id="38727"/>
    <lineage>
        <taxon>Eukaryota</taxon>
        <taxon>Viridiplantae</taxon>
        <taxon>Streptophyta</taxon>
        <taxon>Embryophyta</taxon>
        <taxon>Tracheophyta</taxon>
        <taxon>Spermatophyta</taxon>
        <taxon>Magnoliopsida</taxon>
        <taxon>Liliopsida</taxon>
        <taxon>Poales</taxon>
        <taxon>Poaceae</taxon>
        <taxon>PACMAD clade</taxon>
        <taxon>Panicoideae</taxon>
        <taxon>Panicodae</taxon>
        <taxon>Paniceae</taxon>
        <taxon>Panicinae</taxon>
        <taxon>Panicum</taxon>
        <taxon>Panicum sect. Hiantes</taxon>
    </lineage>
</organism>
<dbReference type="AlphaFoldDB" id="A0A8T0W657"/>
<keyword evidence="4" id="KW-1185">Reference proteome</keyword>
<proteinExistence type="predicted"/>
<dbReference type="PANTHER" id="PTHR32141">
    <property type="match status" value="1"/>
</dbReference>
<evidence type="ECO:0000259" key="2">
    <source>
        <dbReference type="SMART" id="SM00579"/>
    </source>
</evidence>
<dbReference type="InterPro" id="IPR055411">
    <property type="entry name" value="LRR_FXL15/At3g58940/PEG3-like"/>
</dbReference>
<sequence length="490" mass="54301">MATPCPPMKPRVAAEAAAAGGGGGGSQEQPPESGADLISSLPDATLATIISLLPTGDGARTQALATRWRHLWRAAPLNLCDDDIPWRASSGDVFSRVLSAHRGGSPVRRLSLGWRSWCGGRYPDLDAWLRSPALDGLRELELWHGFAHPAPMPPAAFWLAPSLRVLALSGGVSNICVGEFVQFPAEDVDRLHFPRLEQLTLKCVDIAEAVLHTLLSKCPVLESLVLSQNEGFHRLRISSPTLRSFGVSDDREELWDLERLKQVVIEDAPLLERFFIRHSEEGDGLSVRIAGAPKLEFLGSLTSGITTLELGSTVLKETLPVNSTTVVWTVKVLVVHMSPPSIDDAISLMKCFPCLQKLYALIFLDKESKRARVHDPSDYLECLDLHLKKLVLINYRGIKRDMEFAKFFLLKARVLKMMELATRRQSCDSKYLTTQGTKLQLKSRASKDAQVLFSCHSYSNDSMHIKHMHDLSTVDPFDQSLCSCKSIQFL</sequence>
<dbReference type="InterPro" id="IPR032675">
    <property type="entry name" value="LRR_dom_sf"/>
</dbReference>
<feature type="domain" description="FBD" evidence="2">
    <location>
        <begin position="381"/>
        <end position="454"/>
    </location>
</feature>
<dbReference type="Proteomes" id="UP000823388">
    <property type="component" value="Chromosome 2K"/>
</dbReference>
<dbReference type="CDD" id="cd22160">
    <property type="entry name" value="F-box_AtFBL13-like"/>
    <property type="match status" value="1"/>
</dbReference>
<accession>A0A8T0W657</accession>
<evidence type="ECO:0000313" key="4">
    <source>
        <dbReference type="Proteomes" id="UP000823388"/>
    </source>
</evidence>
<dbReference type="InterPro" id="IPR055302">
    <property type="entry name" value="F-box_dom-containing"/>
</dbReference>
<dbReference type="OrthoDB" id="584579at2759"/>
<dbReference type="EMBL" id="CM029039">
    <property type="protein sequence ID" value="KAG2641366.1"/>
    <property type="molecule type" value="Genomic_DNA"/>
</dbReference>
<feature type="region of interest" description="Disordered" evidence="1">
    <location>
        <begin position="1"/>
        <end position="35"/>
    </location>
</feature>
<evidence type="ECO:0000256" key="1">
    <source>
        <dbReference type="SAM" id="MobiDB-lite"/>
    </source>
</evidence>
<dbReference type="Gene3D" id="3.80.10.10">
    <property type="entry name" value="Ribonuclease Inhibitor"/>
    <property type="match status" value="1"/>
</dbReference>
<dbReference type="Pfam" id="PF08387">
    <property type="entry name" value="FBD"/>
    <property type="match status" value="1"/>
</dbReference>